<organism evidence="2 3">
    <name type="scientific">Orbilia blumenaviensis</name>
    <dbReference type="NCBI Taxonomy" id="1796055"/>
    <lineage>
        <taxon>Eukaryota</taxon>
        <taxon>Fungi</taxon>
        <taxon>Dikarya</taxon>
        <taxon>Ascomycota</taxon>
        <taxon>Pezizomycotina</taxon>
        <taxon>Orbiliomycetes</taxon>
        <taxon>Orbiliales</taxon>
        <taxon>Orbiliaceae</taxon>
        <taxon>Orbilia</taxon>
    </lineage>
</organism>
<feature type="signal peptide" evidence="1">
    <location>
        <begin position="1"/>
        <end position="18"/>
    </location>
</feature>
<accession>A0AAV9UER0</accession>
<reference evidence="2 3" key="1">
    <citation type="submission" date="2019-10" db="EMBL/GenBank/DDBJ databases">
        <authorList>
            <person name="Palmer J.M."/>
        </authorList>
    </citation>
    <scope>NUCLEOTIDE SEQUENCE [LARGE SCALE GENOMIC DNA]</scope>
    <source>
        <strain evidence="2 3">TWF730</strain>
    </source>
</reference>
<sequence>MKFFSTIVVAILSVAVMAAPTPDETVTLEKRGCPAGVICINGQCRYWNCNISGCSVGPPTGQGC</sequence>
<name>A0AAV9UER0_9PEZI</name>
<keyword evidence="1" id="KW-0732">Signal</keyword>
<gene>
    <name evidence="2" type="ORF">TWF730_002563</name>
</gene>
<proteinExistence type="predicted"/>
<dbReference type="AlphaFoldDB" id="A0AAV9UER0"/>
<feature type="chain" id="PRO_5043776718" evidence="1">
    <location>
        <begin position="19"/>
        <end position="64"/>
    </location>
</feature>
<evidence type="ECO:0000313" key="3">
    <source>
        <dbReference type="Proteomes" id="UP001373714"/>
    </source>
</evidence>
<evidence type="ECO:0000256" key="1">
    <source>
        <dbReference type="SAM" id="SignalP"/>
    </source>
</evidence>
<protein>
    <submittedName>
        <fullName evidence="2">Uncharacterized protein</fullName>
    </submittedName>
</protein>
<evidence type="ECO:0000313" key="2">
    <source>
        <dbReference type="EMBL" id="KAK6338500.1"/>
    </source>
</evidence>
<dbReference type="EMBL" id="JAVHNS010000012">
    <property type="protein sequence ID" value="KAK6338500.1"/>
    <property type="molecule type" value="Genomic_DNA"/>
</dbReference>
<dbReference type="Proteomes" id="UP001373714">
    <property type="component" value="Unassembled WGS sequence"/>
</dbReference>
<keyword evidence="3" id="KW-1185">Reference proteome</keyword>
<comment type="caution">
    <text evidence="2">The sequence shown here is derived from an EMBL/GenBank/DDBJ whole genome shotgun (WGS) entry which is preliminary data.</text>
</comment>